<sequence length="90" mass="9551">MKSTDLEKNKGLKINGKMGAAGVPNRFGTGAASASDKREQRQQERALGQVPFACKLPIDLVKQLQERGAAHEGGMNALMTELITKALASA</sequence>
<evidence type="ECO:0000313" key="2">
    <source>
        <dbReference type="EMBL" id="TYC58437.1"/>
    </source>
</evidence>
<dbReference type="Proteomes" id="UP000389128">
    <property type="component" value="Unassembled WGS sequence"/>
</dbReference>
<protein>
    <submittedName>
        <fullName evidence="2">Uncharacterized protein</fullName>
    </submittedName>
</protein>
<feature type="compositionally biased region" description="Basic and acidic residues" evidence="1">
    <location>
        <begin position="1"/>
        <end position="10"/>
    </location>
</feature>
<evidence type="ECO:0000256" key="1">
    <source>
        <dbReference type="SAM" id="MobiDB-lite"/>
    </source>
</evidence>
<dbReference type="OrthoDB" id="8564304at2"/>
<name>A0A6C2CWF9_9RHOO</name>
<comment type="caution">
    <text evidence="2">The sequence shown here is derived from an EMBL/GenBank/DDBJ whole genome shotgun (WGS) entry which is preliminary data.</text>
</comment>
<proteinExistence type="predicted"/>
<dbReference type="AlphaFoldDB" id="A0A6C2CWF9"/>
<reference evidence="2 3" key="1">
    <citation type="submission" date="2019-01" db="EMBL/GenBank/DDBJ databases">
        <title>Zoogloea oleivorans genome sequencing and assembly.</title>
        <authorList>
            <person name="Tancsics A."/>
            <person name="Farkas M."/>
            <person name="Kriszt B."/>
            <person name="Maroti G."/>
            <person name="Horvath B."/>
        </authorList>
    </citation>
    <scope>NUCLEOTIDE SEQUENCE [LARGE SCALE GENOMIC DNA]</scope>
    <source>
        <strain evidence="2 3">Buc</strain>
    </source>
</reference>
<evidence type="ECO:0000313" key="3">
    <source>
        <dbReference type="Proteomes" id="UP000389128"/>
    </source>
</evidence>
<dbReference type="EMBL" id="SDKK01000009">
    <property type="protein sequence ID" value="TYC58437.1"/>
    <property type="molecule type" value="Genomic_DNA"/>
</dbReference>
<organism evidence="2 3">
    <name type="scientific">Zoogloea oleivorans</name>
    <dbReference type="NCBI Taxonomy" id="1552750"/>
    <lineage>
        <taxon>Bacteria</taxon>
        <taxon>Pseudomonadati</taxon>
        <taxon>Pseudomonadota</taxon>
        <taxon>Betaproteobacteria</taxon>
        <taxon>Rhodocyclales</taxon>
        <taxon>Zoogloeaceae</taxon>
        <taxon>Zoogloea</taxon>
    </lineage>
</organism>
<feature type="compositionally biased region" description="Basic and acidic residues" evidence="1">
    <location>
        <begin position="35"/>
        <end position="44"/>
    </location>
</feature>
<dbReference type="RefSeq" id="WP_148579137.1">
    <property type="nucleotide sequence ID" value="NZ_SDKK01000009.1"/>
</dbReference>
<keyword evidence="3" id="KW-1185">Reference proteome</keyword>
<feature type="region of interest" description="Disordered" evidence="1">
    <location>
        <begin position="1"/>
        <end position="46"/>
    </location>
</feature>
<gene>
    <name evidence="2" type="ORF">ETQ85_11180</name>
</gene>
<accession>A0A6C2CWF9</accession>